<dbReference type="RefSeq" id="WP_282764427.1">
    <property type="nucleotide sequence ID" value="NZ_JASCTH010000025.1"/>
</dbReference>
<accession>A0ABT6WUF5</accession>
<protein>
    <recommendedName>
        <fullName evidence="5">Putative glutamate--cysteine ligase 2</fullName>
        <ecNumber evidence="5">6.3.2.2</ecNumber>
    </recommendedName>
    <alternativeName>
        <fullName evidence="5">Gamma-glutamylcysteine synthetase 2</fullName>
        <shortName evidence="5">GCS 2</shortName>
        <shortName evidence="5">Gamma-GCS 2</shortName>
    </alternativeName>
</protein>
<organism evidence="6 7">
    <name type="scientific">Actinoplanes sandaracinus</name>
    <dbReference type="NCBI Taxonomy" id="3045177"/>
    <lineage>
        <taxon>Bacteria</taxon>
        <taxon>Bacillati</taxon>
        <taxon>Actinomycetota</taxon>
        <taxon>Actinomycetes</taxon>
        <taxon>Micromonosporales</taxon>
        <taxon>Micromonosporaceae</taxon>
        <taxon>Actinoplanes</taxon>
    </lineage>
</organism>
<dbReference type="InterPro" id="IPR011793">
    <property type="entry name" value="YbdK"/>
</dbReference>
<dbReference type="PANTHER" id="PTHR36510:SF1">
    <property type="entry name" value="GLUTAMATE--CYSTEINE LIGASE 2-RELATED"/>
    <property type="match status" value="1"/>
</dbReference>
<dbReference type="PANTHER" id="PTHR36510">
    <property type="entry name" value="GLUTAMATE--CYSTEINE LIGASE 2-RELATED"/>
    <property type="match status" value="1"/>
</dbReference>
<dbReference type="HAMAP" id="MF_01609">
    <property type="entry name" value="Glu_cys_ligase_2"/>
    <property type="match status" value="1"/>
</dbReference>
<keyword evidence="2 5" id="KW-0547">Nucleotide-binding</keyword>
<comment type="caution">
    <text evidence="6">The sequence shown here is derived from an EMBL/GenBank/DDBJ whole genome shotgun (WGS) entry which is preliminary data.</text>
</comment>
<comment type="function">
    <text evidence="5">ATP-dependent carboxylate-amine ligase which exhibits weak glutamate--cysteine ligase activity.</text>
</comment>
<dbReference type="InterPro" id="IPR014746">
    <property type="entry name" value="Gln_synth/guanido_kin_cat_dom"/>
</dbReference>
<comment type="catalytic activity">
    <reaction evidence="4 5">
        <text>L-cysteine + L-glutamate + ATP = gamma-L-glutamyl-L-cysteine + ADP + phosphate + H(+)</text>
        <dbReference type="Rhea" id="RHEA:13285"/>
        <dbReference type="ChEBI" id="CHEBI:15378"/>
        <dbReference type="ChEBI" id="CHEBI:29985"/>
        <dbReference type="ChEBI" id="CHEBI:30616"/>
        <dbReference type="ChEBI" id="CHEBI:35235"/>
        <dbReference type="ChEBI" id="CHEBI:43474"/>
        <dbReference type="ChEBI" id="CHEBI:58173"/>
        <dbReference type="ChEBI" id="CHEBI:456216"/>
        <dbReference type="EC" id="6.3.2.2"/>
    </reaction>
</comment>
<evidence type="ECO:0000256" key="3">
    <source>
        <dbReference type="ARBA" id="ARBA00022840"/>
    </source>
</evidence>
<evidence type="ECO:0000256" key="4">
    <source>
        <dbReference type="ARBA" id="ARBA00048819"/>
    </source>
</evidence>
<dbReference type="GO" id="GO:0004357">
    <property type="term" value="F:glutamate-cysteine ligase activity"/>
    <property type="evidence" value="ECO:0007669"/>
    <property type="project" value="UniProtKB-EC"/>
</dbReference>
<dbReference type="Gene3D" id="3.30.590.20">
    <property type="match status" value="1"/>
</dbReference>
<evidence type="ECO:0000256" key="1">
    <source>
        <dbReference type="ARBA" id="ARBA00022598"/>
    </source>
</evidence>
<dbReference type="Pfam" id="PF04107">
    <property type="entry name" value="GCS2"/>
    <property type="match status" value="1"/>
</dbReference>
<keyword evidence="1 5" id="KW-0436">Ligase</keyword>
<keyword evidence="7" id="KW-1185">Reference proteome</keyword>
<dbReference type="SUPFAM" id="SSF55931">
    <property type="entry name" value="Glutamine synthetase/guanido kinase"/>
    <property type="match status" value="1"/>
</dbReference>
<dbReference type="EC" id="6.3.2.2" evidence="5"/>
<evidence type="ECO:0000313" key="7">
    <source>
        <dbReference type="Proteomes" id="UP001241758"/>
    </source>
</evidence>
<dbReference type="Proteomes" id="UP001241758">
    <property type="component" value="Unassembled WGS sequence"/>
</dbReference>
<sequence>MTPAQPTAAAAARSLDSSLLTVGVEEEFLLLDPDSMENVPAAEAVLRALPPEVRGQSRPEFRHSMIEMVTPVCTSLTEIRQQLQRLRRAAAHAADMNGTRLVAIGATPVAEPFRTTTGNPRYQAILDHYGPIVDDPAVCGCHVHVGVPDRELAVQVCNHLRPWLPVVQALTVNSPFHAGRDTGHASWRAMQLDRWPALGPSPWFESAEDLDRTVDLLVASGIMLDDHLVLWHARPSATYPTVEVRVADVCPTVDDAVLLTGLVRALVATAIDDIADGRTAPPIPDGAVRAAHWNAAHQGLGGTLLDLRRNRARPAWELVDELAATVTAALSRNGDLPEVETRLAGLRAHGTGADRQRRRFQRTGDLRAVLAGLARQTAHG</sequence>
<evidence type="ECO:0000313" key="6">
    <source>
        <dbReference type="EMBL" id="MDI6103377.1"/>
    </source>
</evidence>
<reference evidence="6 7" key="1">
    <citation type="submission" date="2023-05" db="EMBL/GenBank/DDBJ databases">
        <title>Actinoplanes sp. NEAU-A12 genome sequencing.</title>
        <authorList>
            <person name="Wang Z.-S."/>
        </authorList>
    </citation>
    <scope>NUCLEOTIDE SEQUENCE [LARGE SCALE GENOMIC DNA]</scope>
    <source>
        <strain evidence="6 7">NEAU-A12</strain>
    </source>
</reference>
<proteinExistence type="inferred from homology"/>
<name>A0ABT6WUF5_9ACTN</name>
<evidence type="ECO:0000256" key="2">
    <source>
        <dbReference type="ARBA" id="ARBA00022741"/>
    </source>
</evidence>
<dbReference type="NCBIfam" id="TIGR02050">
    <property type="entry name" value="gshA_cyan_rel"/>
    <property type="match status" value="1"/>
</dbReference>
<comment type="similarity">
    <text evidence="5">Belongs to the glutamate--cysteine ligase type 2 family. YbdK subfamily.</text>
</comment>
<dbReference type="InterPro" id="IPR006336">
    <property type="entry name" value="GCS2"/>
</dbReference>
<gene>
    <name evidence="6" type="ORF">QLQ12_32685</name>
</gene>
<dbReference type="EMBL" id="JASCTH010000025">
    <property type="protein sequence ID" value="MDI6103377.1"/>
    <property type="molecule type" value="Genomic_DNA"/>
</dbReference>
<evidence type="ECO:0000256" key="5">
    <source>
        <dbReference type="HAMAP-Rule" id="MF_01609"/>
    </source>
</evidence>
<dbReference type="NCBIfam" id="NF010041">
    <property type="entry name" value="PRK13517.1-1"/>
    <property type="match status" value="1"/>
</dbReference>
<keyword evidence="3 5" id="KW-0067">ATP-binding</keyword>
<dbReference type="InterPro" id="IPR050141">
    <property type="entry name" value="GCL_type2/YbdK_subfam"/>
</dbReference>